<comment type="caution">
    <text evidence="7">The sequence shown here is derived from an EMBL/GenBank/DDBJ whole genome shotgun (WGS) entry which is preliminary data.</text>
</comment>
<dbReference type="EC" id="3.4.-.-" evidence="7"/>
<feature type="active site" description="Charge relay system" evidence="5">
    <location>
        <position position="515"/>
    </location>
</feature>
<evidence type="ECO:0000256" key="2">
    <source>
        <dbReference type="ARBA" id="ARBA00022670"/>
    </source>
</evidence>
<evidence type="ECO:0000259" key="6">
    <source>
        <dbReference type="Pfam" id="PF00082"/>
    </source>
</evidence>
<name>A0ABV1H534_9FIRM</name>
<dbReference type="PANTHER" id="PTHR43806">
    <property type="entry name" value="PEPTIDASE S8"/>
    <property type="match status" value="1"/>
</dbReference>
<dbReference type="InterPro" id="IPR034045">
    <property type="entry name" value="Pep_S8_CspA-like"/>
</dbReference>
<dbReference type="Proteomes" id="UP001546774">
    <property type="component" value="Unassembled WGS sequence"/>
</dbReference>
<evidence type="ECO:0000313" key="7">
    <source>
        <dbReference type="EMBL" id="MEQ2554781.1"/>
    </source>
</evidence>
<dbReference type="InterPro" id="IPR000209">
    <property type="entry name" value="Peptidase_S8/S53_dom"/>
</dbReference>
<feature type="active site" description="Charge relay system" evidence="5">
    <location>
        <position position="104"/>
    </location>
</feature>
<keyword evidence="3 5" id="KW-0378">Hydrolase</keyword>
<organism evidence="7 8">
    <name type="scientific">Lachnospira intestinalis</name>
    <dbReference type="NCBI Taxonomy" id="3133158"/>
    <lineage>
        <taxon>Bacteria</taxon>
        <taxon>Bacillati</taxon>
        <taxon>Bacillota</taxon>
        <taxon>Clostridia</taxon>
        <taxon>Lachnospirales</taxon>
        <taxon>Lachnospiraceae</taxon>
        <taxon>Lachnospira</taxon>
    </lineage>
</organism>
<dbReference type="PANTHER" id="PTHR43806:SF11">
    <property type="entry name" value="CEREVISIN-RELATED"/>
    <property type="match status" value="1"/>
</dbReference>
<dbReference type="InterPro" id="IPR015500">
    <property type="entry name" value="Peptidase_S8_subtilisin-rel"/>
</dbReference>
<dbReference type="Gene3D" id="3.40.50.200">
    <property type="entry name" value="Peptidase S8/S53 domain"/>
    <property type="match status" value="1"/>
</dbReference>
<sequence length="584" mass="63695">MPDCSSLIVSEETGDYIIEYNSLYFEQIQRQDGVCISCINDTWCILYTNYPGSRNINIQQGYYSVPKLYGLMDTTSFDASGITATLNQPLLNVRGQGVLIGFLDTGIDYLREDFKASGGRTRIAAVWDQTIQSVNYEEDTGEAAGTEQYDREQVQGMVQYGTVYTREDINAALAAEREGQNPYDIVPSRDENGHGTFLAGVAAASETADYIGAAPEAEILMVKLKPAKKYLRDFYLLPEQVEAYSETDMMMGVRFLQQYAIREKKPLVICVGLGTASGSRTGALPFADLLNTLARQVNTVVVTCTGNEANNRTHTSGLAVSDTEPSEIEITVGADERGFVMEIWAESLDILSVAITSPSGERISRIPARIDTGGVYNFLLERSQVAVNYRVVESASGYEVIFMRFINPAQGIWKIHVYSLTNIVGRYNAWLPLKQFLSGDTYFLNSNPSTTLTEPGAAERVISVGAYNHITDASYAASGRGYTATGLVKPDFVAPGVDVYGVRAGGGYTTRTGTSVAAAHAAGAAALLLTWGVTDGNLPYMGTNEVKSVLIRGAKRENNTVYPNNIYGYGKMDVIEAFYKLRTG</sequence>
<feature type="active site" description="Charge relay system" evidence="5">
    <location>
        <position position="194"/>
    </location>
</feature>
<comment type="similarity">
    <text evidence="1 5">Belongs to the peptidase S8 family.</text>
</comment>
<accession>A0ABV1H534</accession>
<keyword evidence="2 5" id="KW-0645">Protease</keyword>
<evidence type="ECO:0000256" key="3">
    <source>
        <dbReference type="ARBA" id="ARBA00022801"/>
    </source>
</evidence>
<keyword evidence="4 5" id="KW-0720">Serine protease</keyword>
<protein>
    <submittedName>
        <fullName evidence="7">S8 family peptidase</fullName>
        <ecNumber evidence="7">3.4.-.-</ecNumber>
    </submittedName>
</protein>
<dbReference type="PIRSF" id="PIRSF037894">
    <property type="entry name" value="Subtilisin_rel_CspABC"/>
    <property type="match status" value="1"/>
</dbReference>
<evidence type="ECO:0000256" key="5">
    <source>
        <dbReference type="PROSITE-ProRule" id="PRU01240"/>
    </source>
</evidence>
<dbReference type="InterPro" id="IPR017310">
    <property type="entry name" value="Pept_S8A_subtilisin_clostridia"/>
</dbReference>
<dbReference type="Pfam" id="PF00082">
    <property type="entry name" value="Peptidase_S8"/>
    <property type="match status" value="1"/>
</dbReference>
<dbReference type="PRINTS" id="PR00723">
    <property type="entry name" value="SUBTILISIN"/>
</dbReference>
<dbReference type="EMBL" id="JBBMFS010000005">
    <property type="protein sequence ID" value="MEQ2554781.1"/>
    <property type="molecule type" value="Genomic_DNA"/>
</dbReference>
<gene>
    <name evidence="7" type="ORF">WMO37_07065</name>
</gene>
<evidence type="ECO:0000313" key="8">
    <source>
        <dbReference type="Proteomes" id="UP001546774"/>
    </source>
</evidence>
<dbReference type="PROSITE" id="PS51892">
    <property type="entry name" value="SUBTILASE"/>
    <property type="match status" value="1"/>
</dbReference>
<feature type="domain" description="Peptidase S8/S53" evidence="6">
    <location>
        <begin position="95"/>
        <end position="570"/>
    </location>
</feature>
<evidence type="ECO:0000256" key="4">
    <source>
        <dbReference type="ARBA" id="ARBA00022825"/>
    </source>
</evidence>
<dbReference type="SUPFAM" id="SSF52743">
    <property type="entry name" value="Subtilisin-like"/>
    <property type="match status" value="1"/>
</dbReference>
<dbReference type="InterPro" id="IPR050131">
    <property type="entry name" value="Peptidase_S8_subtilisin-like"/>
</dbReference>
<reference evidence="7" key="1">
    <citation type="submission" date="2024-03" db="EMBL/GenBank/DDBJ databases">
        <title>Human intestinal bacterial collection.</title>
        <authorList>
            <person name="Pauvert C."/>
            <person name="Hitch T.C.A."/>
            <person name="Clavel T."/>
        </authorList>
    </citation>
    <scope>NUCLEOTIDE SEQUENCE [LARGE SCALE GENOMIC DNA]</scope>
    <source>
        <strain evidence="7">CLA-AA-H89B</strain>
    </source>
</reference>
<proteinExistence type="inferred from homology"/>
<dbReference type="Gene3D" id="2.60.120.1290">
    <property type="match status" value="1"/>
</dbReference>
<keyword evidence="8" id="KW-1185">Reference proteome</keyword>
<dbReference type="GO" id="GO:0016787">
    <property type="term" value="F:hydrolase activity"/>
    <property type="evidence" value="ECO:0007669"/>
    <property type="project" value="UniProtKB-KW"/>
</dbReference>
<dbReference type="InterPro" id="IPR036852">
    <property type="entry name" value="Peptidase_S8/S53_dom_sf"/>
</dbReference>
<dbReference type="CDD" id="cd07478">
    <property type="entry name" value="Peptidases_S8_CspA-like"/>
    <property type="match status" value="1"/>
</dbReference>
<evidence type="ECO:0000256" key="1">
    <source>
        <dbReference type="ARBA" id="ARBA00011073"/>
    </source>
</evidence>